<organism evidence="2 3">
    <name type="scientific">Glycomyces niveus</name>
    <dbReference type="NCBI Taxonomy" id="2820287"/>
    <lineage>
        <taxon>Bacteria</taxon>
        <taxon>Bacillati</taxon>
        <taxon>Actinomycetota</taxon>
        <taxon>Actinomycetes</taxon>
        <taxon>Glycomycetales</taxon>
        <taxon>Glycomycetaceae</taxon>
        <taxon>Glycomyces</taxon>
    </lineage>
</organism>
<protein>
    <recommendedName>
        <fullName evidence="4">NfeD-like C-terminal domain-containing protein</fullName>
    </recommendedName>
</protein>
<feature type="transmembrane region" description="Helical" evidence="1">
    <location>
        <begin position="35"/>
        <end position="54"/>
    </location>
</feature>
<keyword evidence="1" id="KW-1133">Transmembrane helix</keyword>
<dbReference type="RefSeq" id="WP_208497309.1">
    <property type="nucleotide sequence ID" value="NZ_JAGFNP010000008.1"/>
</dbReference>
<gene>
    <name evidence="2" type="ORF">J5V16_15410</name>
</gene>
<feature type="transmembrane region" description="Helical" evidence="1">
    <location>
        <begin position="66"/>
        <end position="85"/>
    </location>
</feature>
<comment type="caution">
    <text evidence="2">The sequence shown here is derived from an EMBL/GenBank/DDBJ whole genome shotgun (WGS) entry which is preliminary data.</text>
</comment>
<feature type="transmembrane region" description="Helical" evidence="1">
    <location>
        <begin position="91"/>
        <end position="107"/>
    </location>
</feature>
<name>A0ABS3U606_9ACTN</name>
<proteinExistence type="predicted"/>
<accession>A0ABS3U606</accession>
<keyword evidence="1" id="KW-0812">Transmembrane</keyword>
<dbReference type="Proteomes" id="UP000681341">
    <property type="component" value="Unassembled WGS sequence"/>
</dbReference>
<keyword evidence="3" id="KW-1185">Reference proteome</keyword>
<dbReference type="EMBL" id="JAGFNP010000008">
    <property type="protein sequence ID" value="MBO3734215.1"/>
    <property type="molecule type" value="Genomic_DNA"/>
</dbReference>
<evidence type="ECO:0000313" key="2">
    <source>
        <dbReference type="EMBL" id="MBO3734215.1"/>
    </source>
</evidence>
<sequence length="197" mass="20359">MPGSAILAVVFLGLQAIIAVGAGFVLLSLSLIPLPFALVLLGVGFLHTAIAIGITKQQPWARLTGIILSSASIALSLLDLLLAAAEGAPSTGGAGLGLSILLLYFLTRRNTRAWCNDLGPAETPLGLAPPEPFLPDDQVELAESIDGIGLQVGAVGTVVELPAVPGTVLVEFDDHPDREPIQVTLHVNEVRPVAEAE</sequence>
<feature type="transmembrane region" description="Helical" evidence="1">
    <location>
        <begin position="7"/>
        <end position="29"/>
    </location>
</feature>
<evidence type="ECO:0000256" key="1">
    <source>
        <dbReference type="SAM" id="Phobius"/>
    </source>
</evidence>
<reference evidence="2 3" key="1">
    <citation type="submission" date="2021-03" db="EMBL/GenBank/DDBJ databases">
        <title>Glycomyces sp. nov., a novel actinomycete isolated from soil.</title>
        <authorList>
            <person name="Yang X."/>
            <person name="Xu X."/>
        </authorList>
    </citation>
    <scope>NUCLEOTIDE SEQUENCE [LARGE SCALE GENOMIC DNA]</scope>
    <source>
        <strain evidence="2 3">NEAU-S30</strain>
    </source>
</reference>
<keyword evidence="1" id="KW-0472">Membrane</keyword>
<evidence type="ECO:0000313" key="3">
    <source>
        <dbReference type="Proteomes" id="UP000681341"/>
    </source>
</evidence>
<evidence type="ECO:0008006" key="4">
    <source>
        <dbReference type="Google" id="ProtNLM"/>
    </source>
</evidence>